<dbReference type="Pfam" id="PF00132">
    <property type="entry name" value="Hexapep"/>
    <property type="match status" value="1"/>
</dbReference>
<dbReference type="AlphaFoldDB" id="A0A5J4YWE9"/>
<dbReference type="Pfam" id="PF14602">
    <property type="entry name" value="Hexapep_2"/>
    <property type="match status" value="1"/>
</dbReference>
<dbReference type="CDD" id="cd03358">
    <property type="entry name" value="LbH_WxcM_N_like"/>
    <property type="match status" value="1"/>
</dbReference>
<keyword evidence="3" id="KW-0808">Transferase</keyword>
<dbReference type="InterPro" id="IPR001451">
    <property type="entry name" value="Hexapep"/>
</dbReference>
<dbReference type="InterPro" id="IPR000683">
    <property type="entry name" value="Gfo/Idh/MocA-like_OxRdtase_N"/>
</dbReference>
<evidence type="ECO:0000259" key="2">
    <source>
        <dbReference type="Pfam" id="PF01408"/>
    </source>
</evidence>
<dbReference type="OrthoDB" id="416253at2759"/>
<proteinExistence type="predicted"/>
<evidence type="ECO:0000256" key="1">
    <source>
        <dbReference type="SAM" id="MobiDB-lite"/>
    </source>
</evidence>
<organism evidence="3 4">
    <name type="scientific">Porphyridium purpureum</name>
    <name type="common">Red alga</name>
    <name type="synonym">Porphyridium cruentum</name>
    <dbReference type="NCBI Taxonomy" id="35688"/>
    <lineage>
        <taxon>Eukaryota</taxon>
        <taxon>Rhodophyta</taxon>
        <taxon>Bangiophyceae</taxon>
        <taxon>Porphyridiales</taxon>
        <taxon>Porphyridiaceae</taxon>
        <taxon>Porphyridium</taxon>
    </lineage>
</organism>
<reference evidence="4" key="1">
    <citation type="journal article" date="2019" name="Nat. Commun.">
        <title>Expansion of phycobilisome linker gene families in mesophilic red algae.</title>
        <authorList>
            <person name="Lee J."/>
            <person name="Kim D."/>
            <person name="Bhattacharya D."/>
            <person name="Yoon H.S."/>
        </authorList>
    </citation>
    <scope>NUCLEOTIDE SEQUENCE [LARGE SCALE GENOMIC DNA]</scope>
    <source>
        <strain evidence="4">CCMP 1328</strain>
    </source>
</reference>
<dbReference type="PANTHER" id="PTHR43377:SF6">
    <property type="entry name" value="GFO_IDH_MOCA-LIKE OXIDOREDUCTASE N-TERMINAL DOMAIN-CONTAINING PROTEIN"/>
    <property type="match status" value="1"/>
</dbReference>
<accession>A0A5J4YWE9</accession>
<dbReference type="SUPFAM" id="SSF51735">
    <property type="entry name" value="NAD(P)-binding Rossmann-fold domains"/>
    <property type="match status" value="1"/>
</dbReference>
<dbReference type="Gene3D" id="3.40.50.720">
    <property type="entry name" value="NAD(P)-binding Rossmann-like Domain"/>
    <property type="match status" value="1"/>
</dbReference>
<dbReference type="OMA" id="WLHPYKE"/>
<feature type="compositionally biased region" description="Basic and acidic residues" evidence="1">
    <location>
        <begin position="596"/>
        <end position="605"/>
    </location>
</feature>
<dbReference type="Gene3D" id="2.160.10.10">
    <property type="entry name" value="Hexapeptide repeat proteins"/>
    <property type="match status" value="1"/>
</dbReference>
<dbReference type="GO" id="GO:0016740">
    <property type="term" value="F:transferase activity"/>
    <property type="evidence" value="ECO:0007669"/>
    <property type="project" value="UniProtKB-KW"/>
</dbReference>
<dbReference type="EMBL" id="VRMN01000004">
    <property type="protein sequence ID" value="KAA8494757.1"/>
    <property type="molecule type" value="Genomic_DNA"/>
</dbReference>
<feature type="region of interest" description="Disordered" evidence="1">
    <location>
        <begin position="596"/>
        <end position="622"/>
    </location>
</feature>
<dbReference type="SUPFAM" id="SSF51161">
    <property type="entry name" value="Trimeric LpxA-like enzymes"/>
    <property type="match status" value="1"/>
</dbReference>
<dbReference type="SUPFAM" id="SSF55347">
    <property type="entry name" value="Glyceraldehyde-3-phosphate dehydrogenase-like, C-terminal domain"/>
    <property type="match status" value="1"/>
</dbReference>
<comment type="caution">
    <text evidence="3">The sequence shown here is derived from an EMBL/GenBank/DDBJ whole genome shotgun (WGS) entry which is preliminary data.</text>
</comment>
<sequence>MTTSAAGKSDDLQQCDDEKSLAFALVGAGNWGRNHTLRLYERGALASVVDESAAALDTLRDSLVGFDSQKAGYASVFARSWDASGVVLTHDLEEALADPRVSAVVVAVPSHKHFEVARICLERGKHVLVEKPICLEEHHALKLIEVASANRRVLMVGHLVIYDPEFQVMLRAIKQGRIGRVRHMYATRLSLGRFRPEESVASSLASHDIAMILHVASQTSSGPHDATSHTRASEFNVISASECRTTGFVQPDFASLTLRNDDLGIDAHVVISWIHPFKQRQFVVSGERGTLVYDALHPDTSKHVQYFSTAPVVEHDGTVRLVDQGAPSDHAGSGAVQDLLANVDKSGWSDPLSLEHLHFEECIRSGAMVQTDGLQGFHVLRILNGAKARCLTSEQERERLLSMATMPRAPKTDAYFQHESAVVDSGAHIGAGTKIWHFCHVMSAARIGRNCSFGQNVFIGQCEIGNGVKVQNNVSIYDGVVLGDDVFLGPSMVFTNIRNPRSAIVRKGEFVTTRVERGVTVGANATIVCGVTLHEFSFVGAGAVVTKDVGAYEMVWGNPARVHAFVSKEGYRLVPIASNGHIQYRCSVSQQLYEMRARDPTRESQTRYFHPVPSSPTQPRCD</sequence>
<dbReference type="GO" id="GO:0000166">
    <property type="term" value="F:nucleotide binding"/>
    <property type="evidence" value="ECO:0007669"/>
    <property type="project" value="InterPro"/>
</dbReference>
<dbReference type="InterPro" id="IPR036291">
    <property type="entry name" value="NAD(P)-bd_dom_sf"/>
</dbReference>
<dbReference type="Proteomes" id="UP000324585">
    <property type="component" value="Unassembled WGS sequence"/>
</dbReference>
<protein>
    <submittedName>
        <fullName evidence="3">UDP-2-acetamido-3-amino-2, 3-dideoxy-D-glucuronate N-acetyltransferase</fullName>
    </submittedName>
</protein>
<feature type="domain" description="Gfo/Idh/MocA-like oxidoreductase N-terminal" evidence="2">
    <location>
        <begin position="23"/>
        <end position="158"/>
    </location>
</feature>
<evidence type="ECO:0000313" key="3">
    <source>
        <dbReference type="EMBL" id="KAA8494757.1"/>
    </source>
</evidence>
<dbReference type="PANTHER" id="PTHR43377">
    <property type="entry name" value="BILIVERDIN REDUCTASE A"/>
    <property type="match status" value="1"/>
</dbReference>
<evidence type="ECO:0000313" key="4">
    <source>
        <dbReference type="Proteomes" id="UP000324585"/>
    </source>
</evidence>
<dbReference type="Pfam" id="PF01408">
    <property type="entry name" value="GFO_IDH_MocA"/>
    <property type="match status" value="1"/>
</dbReference>
<name>A0A5J4YWE9_PORPP</name>
<gene>
    <name evidence="3" type="ORF">FVE85_2998</name>
</gene>
<dbReference type="Gene3D" id="3.30.360.10">
    <property type="entry name" value="Dihydrodipicolinate Reductase, domain 2"/>
    <property type="match status" value="1"/>
</dbReference>
<dbReference type="InterPro" id="IPR011004">
    <property type="entry name" value="Trimer_LpxA-like_sf"/>
</dbReference>
<keyword evidence="4" id="KW-1185">Reference proteome</keyword>
<dbReference type="InterPro" id="IPR051450">
    <property type="entry name" value="Gfo/Idh/MocA_Oxidoreductases"/>
</dbReference>